<dbReference type="OrthoDB" id="9801077at2"/>
<evidence type="ECO:0000259" key="6">
    <source>
        <dbReference type="Pfam" id="PF02837"/>
    </source>
</evidence>
<dbReference type="GO" id="GO:0004553">
    <property type="term" value="F:hydrolase activity, hydrolyzing O-glycosyl compounds"/>
    <property type="evidence" value="ECO:0007669"/>
    <property type="project" value="InterPro"/>
</dbReference>
<organism evidence="8 9">
    <name type="scientific">Thiospirochaeta perfilievii</name>
    <dbReference type="NCBI Taxonomy" id="252967"/>
    <lineage>
        <taxon>Bacteria</taxon>
        <taxon>Pseudomonadati</taxon>
        <taxon>Spirochaetota</taxon>
        <taxon>Spirochaetia</taxon>
        <taxon>Spirochaetales</taxon>
        <taxon>Spirochaetaceae</taxon>
        <taxon>Thiospirochaeta</taxon>
    </lineage>
</organism>
<evidence type="ECO:0000313" key="9">
    <source>
        <dbReference type="Proteomes" id="UP000323824"/>
    </source>
</evidence>
<dbReference type="EMBL" id="CP035807">
    <property type="protein sequence ID" value="QEN03548.1"/>
    <property type="molecule type" value="Genomic_DNA"/>
</dbReference>
<evidence type="ECO:0000259" key="7">
    <source>
        <dbReference type="Pfam" id="PF16355"/>
    </source>
</evidence>
<evidence type="ECO:0000256" key="1">
    <source>
        <dbReference type="ARBA" id="ARBA00007401"/>
    </source>
</evidence>
<dbReference type="PRINTS" id="PR00132">
    <property type="entry name" value="GLHYDRLASE2"/>
</dbReference>
<feature type="domain" description="Glycoside hydrolase family 2 catalytic" evidence="5">
    <location>
        <begin position="255"/>
        <end position="546"/>
    </location>
</feature>
<feature type="domain" description="Glycoside hydrolase family 2 immunoglobulin-like beta-sandwich" evidence="4">
    <location>
        <begin position="162"/>
        <end position="248"/>
    </location>
</feature>
<gene>
    <name evidence="8" type="ORF">EW093_02145</name>
</gene>
<evidence type="ECO:0000259" key="4">
    <source>
        <dbReference type="Pfam" id="PF00703"/>
    </source>
</evidence>
<keyword evidence="2" id="KW-0378">Hydrolase</keyword>
<keyword evidence="3" id="KW-0326">Glycosidase</keyword>
<dbReference type="AlphaFoldDB" id="A0A5C1Q884"/>
<dbReference type="InterPro" id="IPR006102">
    <property type="entry name" value="Ig-like_GH2"/>
</dbReference>
<evidence type="ECO:0000256" key="2">
    <source>
        <dbReference type="ARBA" id="ARBA00022801"/>
    </source>
</evidence>
<dbReference type="Pfam" id="PF16355">
    <property type="entry name" value="DUF4982"/>
    <property type="match status" value="1"/>
</dbReference>
<dbReference type="SUPFAM" id="SSF49785">
    <property type="entry name" value="Galactose-binding domain-like"/>
    <property type="match status" value="1"/>
</dbReference>
<dbReference type="KEGG" id="sper:EW093_02145"/>
<dbReference type="InterPro" id="IPR006103">
    <property type="entry name" value="Glyco_hydro_2_cat"/>
</dbReference>
<dbReference type="Gene3D" id="2.60.40.10">
    <property type="entry name" value="Immunoglobulins"/>
    <property type="match status" value="2"/>
</dbReference>
<sequence>MIKNNINKNWIFKKPEEKNKTVDLPHTWNGLDGQNGGNNYFRGECHYTKELVVDFTPENRVFIELEGANSICKVNIDGKEIGLHKGGYSTFRFELTDHIKSGIKSTLDISVDNAHYDDVYPLMADFTFMGGLYRDVNILIVNPVHFSLTDFGSLGVYLHQEEVTSKSAKLRVESLVTGDKEYKIEARLLDKAGSVVASGSGEKEDIILNVASPKLWNGVENPYMHQLEVDLFVDGKISDLRRIPVGLRSIKAAPNKGIILNGEVINLNGVSRHQDRKDIGWAQGEEEMAEDIQIIREMGANSIRLAHYQHNQIFYDLCDREGIISWAEIPYITTSSDDDTTGSNAISQMTELVKQNINHPSIIMWGVQNEITIAGKENNIEGIVTELNELTKKLDPSRLTAQAQVGHHPDDDSMNSITDIIGYNKYFGWYYDETETMGTWLDKFHSENPSIPLGITEYGCEAILKYHNLSPQKSDYSEEYQTKYHHEILQIFNARPWLWGTYVWNMFDFASDLRNEGGVQGMNNKGLVTHDRKTRKDSFYIYQSYWTDKEVLHITSKRFVKRPKGKTSISVISNLKEVELIVNGKYFGKKKPVENMVTFNDVKLKSGQNVIVAVSGNSSDTILIEGVKKPDKSYNCVAKELNPVGDVANWFSDEDDGLPVPELEFPEGFYSIKDRISKIIKNTEGEAVLKKHLSEMFEHSMFPMAKNFSLEKMAEMSPDLLSRRFLHKINSDLNKIPKN</sequence>
<dbReference type="SUPFAM" id="SSF49303">
    <property type="entry name" value="beta-Galactosidase/glucuronidase domain"/>
    <property type="match status" value="1"/>
</dbReference>
<comment type="similarity">
    <text evidence="1">Belongs to the glycosyl hydrolase 2 family.</text>
</comment>
<dbReference type="InterPro" id="IPR008979">
    <property type="entry name" value="Galactose-bd-like_sf"/>
</dbReference>
<dbReference type="PANTHER" id="PTHR42732">
    <property type="entry name" value="BETA-GALACTOSIDASE"/>
    <property type="match status" value="1"/>
</dbReference>
<dbReference type="InterPro" id="IPR032311">
    <property type="entry name" value="DUF4982"/>
</dbReference>
<dbReference type="GO" id="GO:0005975">
    <property type="term" value="P:carbohydrate metabolic process"/>
    <property type="evidence" value="ECO:0007669"/>
    <property type="project" value="InterPro"/>
</dbReference>
<dbReference type="Pfam" id="PF02837">
    <property type="entry name" value="Glyco_hydro_2_N"/>
    <property type="match status" value="1"/>
</dbReference>
<name>A0A5C1Q884_9SPIO</name>
<reference evidence="8 9" key="2">
    <citation type="submission" date="2019-09" db="EMBL/GenBank/DDBJ databases">
        <title>Complete Genome Sequence and Methylome Analysis of free living Spirochaetas.</title>
        <authorList>
            <person name="Leshcheva N."/>
            <person name="Mikheeva N."/>
        </authorList>
    </citation>
    <scope>NUCLEOTIDE SEQUENCE [LARGE SCALE GENOMIC DNA]</scope>
    <source>
        <strain evidence="8 9">P</strain>
    </source>
</reference>
<dbReference type="InterPro" id="IPR051913">
    <property type="entry name" value="GH2_Domain-Containing"/>
</dbReference>
<feature type="domain" description="DUF4982" evidence="7">
    <location>
        <begin position="566"/>
        <end position="615"/>
    </location>
</feature>
<dbReference type="PANTHER" id="PTHR42732:SF1">
    <property type="entry name" value="BETA-MANNOSIDASE"/>
    <property type="match status" value="1"/>
</dbReference>
<dbReference type="SUPFAM" id="SSF51445">
    <property type="entry name" value="(Trans)glycosidases"/>
    <property type="match status" value="1"/>
</dbReference>
<dbReference type="Pfam" id="PF02836">
    <property type="entry name" value="Glyco_hydro_2_C"/>
    <property type="match status" value="1"/>
</dbReference>
<dbReference type="Gene3D" id="3.20.20.80">
    <property type="entry name" value="Glycosidases"/>
    <property type="match status" value="1"/>
</dbReference>
<proteinExistence type="inferred from homology"/>
<dbReference type="RefSeq" id="WP_149566806.1">
    <property type="nucleotide sequence ID" value="NZ_CP035807.1"/>
</dbReference>
<dbReference type="Proteomes" id="UP000323824">
    <property type="component" value="Chromosome"/>
</dbReference>
<reference evidence="8 9" key="1">
    <citation type="submission" date="2019-02" db="EMBL/GenBank/DDBJ databases">
        <authorList>
            <person name="Fomenkov A."/>
            <person name="Dubinina G."/>
            <person name="Grabovich M."/>
            <person name="Vincze T."/>
            <person name="Roberts R.J."/>
        </authorList>
    </citation>
    <scope>NUCLEOTIDE SEQUENCE [LARGE SCALE GENOMIC DNA]</scope>
    <source>
        <strain evidence="8 9">P</strain>
    </source>
</reference>
<dbReference type="InterPro" id="IPR013783">
    <property type="entry name" value="Ig-like_fold"/>
</dbReference>
<dbReference type="InterPro" id="IPR017853">
    <property type="entry name" value="GH"/>
</dbReference>
<protein>
    <submittedName>
        <fullName evidence="8">DUF4982 domain-containing protein</fullName>
    </submittedName>
</protein>
<dbReference type="InterPro" id="IPR006104">
    <property type="entry name" value="Glyco_hydro_2_N"/>
</dbReference>
<dbReference type="InterPro" id="IPR036156">
    <property type="entry name" value="Beta-gal/glucu_dom_sf"/>
</dbReference>
<evidence type="ECO:0000256" key="3">
    <source>
        <dbReference type="ARBA" id="ARBA00023295"/>
    </source>
</evidence>
<feature type="domain" description="Glycosyl hydrolases family 2 sugar binding" evidence="6">
    <location>
        <begin position="43"/>
        <end position="139"/>
    </location>
</feature>
<dbReference type="Gene3D" id="2.60.120.260">
    <property type="entry name" value="Galactose-binding domain-like"/>
    <property type="match status" value="1"/>
</dbReference>
<accession>A0A5C1Q884</accession>
<keyword evidence="9" id="KW-1185">Reference proteome</keyword>
<dbReference type="InterPro" id="IPR006101">
    <property type="entry name" value="Glyco_hydro_2"/>
</dbReference>
<evidence type="ECO:0000259" key="5">
    <source>
        <dbReference type="Pfam" id="PF02836"/>
    </source>
</evidence>
<dbReference type="Pfam" id="PF00703">
    <property type="entry name" value="Glyco_hydro_2"/>
    <property type="match status" value="1"/>
</dbReference>
<evidence type="ECO:0000313" key="8">
    <source>
        <dbReference type="EMBL" id="QEN03548.1"/>
    </source>
</evidence>